<evidence type="ECO:0000256" key="2">
    <source>
        <dbReference type="ARBA" id="ARBA00023125"/>
    </source>
</evidence>
<dbReference type="SUPFAM" id="SSF56349">
    <property type="entry name" value="DNA breaking-rejoining enzymes"/>
    <property type="match status" value="1"/>
</dbReference>
<protein>
    <submittedName>
        <fullName evidence="5">Putative site-specific tyrosine recombinase</fullName>
    </submittedName>
</protein>
<evidence type="ECO:0000256" key="3">
    <source>
        <dbReference type="ARBA" id="ARBA00023172"/>
    </source>
</evidence>
<dbReference type="InterPro" id="IPR010998">
    <property type="entry name" value="Integrase_recombinase_N"/>
</dbReference>
<dbReference type="InterPro" id="IPR011010">
    <property type="entry name" value="DNA_brk_join_enz"/>
</dbReference>
<dbReference type="AlphaFoldDB" id="A0A6M3IX83"/>
<dbReference type="Pfam" id="PF00589">
    <property type="entry name" value="Phage_integrase"/>
    <property type="match status" value="1"/>
</dbReference>
<feature type="domain" description="Tyr recombinase" evidence="4">
    <location>
        <begin position="155"/>
        <end position="340"/>
    </location>
</feature>
<dbReference type="InterPro" id="IPR002104">
    <property type="entry name" value="Integrase_catalytic"/>
</dbReference>
<dbReference type="PROSITE" id="PS51898">
    <property type="entry name" value="TYR_RECOMBINASE"/>
    <property type="match status" value="1"/>
</dbReference>
<reference evidence="5" key="1">
    <citation type="submission" date="2020-03" db="EMBL/GenBank/DDBJ databases">
        <title>The deep terrestrial virosphere.</title>
        <authorList>
            <person name="Holmfeldt K."/>
            <person name="Nilsson E."/>
            <person name="Simone D."/>
            <person name="Lopez-Fernandez M."/>
            <person name="Wu X."/>
            <person name="de Brujin I."/>
            <person name="Lundin D."/>
            <person name="Andersson A."/>
            <person name="Bertilsson S."/>
            <person name="Dopson M."/>
        </authorList>
    </citation>
    <scope>NUCLEOTIDE SEQUENCE</scope>
    <source>
        <strain evidence="5">MM415B00820</strain>
    </source>
</reference>
<dbReference type="GO" id="GO:0015074">
    <property type="term" value="P:DNA integration"/>
    <property type="evidence" value="ECO:0007669"/>
    <property type="project" value="InterPro"/>
</dbReference>
<evidence type="ECO:0000256" key="1">
    <source>
        <dbReference type="ARBA" id="ARBA00008857"/>
    </source>
</evidence>
<dbReference type="Gene3D" id="1.10.150.130">
    <property type="match status" value="1"/>
</dbReference>
<dbReference type="PANTHER" id="PTHR30349:SF64">
    <property type="entry name" value="PROPHAGE INTEGRASE INTD-RELATED"/>
    <property type="match status" value="1"/>
</dbReference>
<dbReference type="Gene3D" id="1.10.443.10">
    <property type="entry name" value="Intergrase catalytic core"/>
    <property type="match status" value="1"/>
</dbReference>
<dbReference type="InterPro" id="IPR050090">
    <property type="entry name" value="Tyrosine_recombinase_XerCD"/>
</dbReference>
<evidence type="ECO:0000313" key="5">
    <source>
        <dbReference type="EMBL" id="QJA62140.1"/>
    </source>
</evidence>
<dbReference type="GO" id="GO:0006310">
    <property type="term" value="P:DNA recombination"/>
    <property type="evidence" value="ECO:0007669"/>
    <property type="project" value="UniProtKB-KW"/>
</dbReference>
<accession>A0A6M3IX83</accession>
<sequence length="361" mass="43208">MGVFYVKNHGWRFQFKYKKERYQSRDFKIKKEAIAAEKEKREEVKKPKQELPTFISFYELIVKRLDYVKVFNTKAYYDAYVFMARRWVKEWKDRSCNSITRGEIEEFLLRRGKVSAHAANKDLRYIKASFGWGIEMGYLKENPCSRLKRLPEADRQKYIPSIDDVWKVILASTPEVQDYLWCLVCTLGRMNEINQLTWDDVNFDERYIVLYTRKKKGGHKRGRKIPMANRLYNILSRRYATRDKEKPWVFWQRWYDNQTGEMKEGPFNNRSKIMRTACQRAGVKYFRFHALRHFGASLLENERVPRSKTQEILGHEKISTTDHYIQSITGPEDDVIKVLENKIDGKENDNKKGLQDRNCTK</sequence>
<gene>
    <name evidence="5" type="ORF">MM415B00820_0002</name>
</gene>
<evidence type="ECO:0000259" key="4">
    <source>
        <dbReference type="PROSITE" id="PS51898"/>
    </source>
</evidence>
<dbReference type="InterPro" id="IPR013762">
    <property type="entry name" value="Integrase-like_cat_sf"/>
</dbReference>
<dbReference type="GO" id="GO:0003677">
    <property type="term" value="F:DNA binding"/>
    <property type="evidence" value="ECO:0007669"/>
    <property type="project" value="UniProtKB-KW"/>
</dbReference>
<organism evidence="5">
    <name type="scientific">viral metagenome</name>
    <dbReference type="NCBI Taxonomy" id="1070528"/>
    <lineage>
        <taxon>unclassified sequences</taxon>
        <taxon>metagenomes</taxon>
        <taxon>organismal metagenomes</taxon>
    </lineage>
</organism>
<dbReference type="PANTHER" id="PTHR30349">
    <property type="entry name" value="PHAGE INTEGRASE-RELATED"/>
    <property type="match status" value="1"/>
</dbReference>
<proteinExistence type="inferred from homology"/>
<dbReference type="EMBL" id="MT141463">
    <property type="protein sequence ID" value="QJA62140.1"/>
    <property type="molecule type" value="Genomic_DNA"/>
</dbReference>
<name>A0A6M3IX83_9ZZZZ</name>
<dbReference type="CDD" id="cd00796">
    <property type="entry name" value="INT_Rci_Hp1_C"/>
    <property type="match status" value="1"/>
</dbReference>
<comment type="similarity">
    <text evidence="1">Belongs to the 'phage' integrase family.</text>
</comment>
<keyword evidence="2" id="KW-0238">DNA-binding</keyword>
<keyword evidence="3" id="KW-0233">DNA recombination</keyword>